<reference evidence="3 4" key="1">
    <citation type="submission" date="2024-02" db="EMBL/GenBank/DDBJ databases">
        <title>Full genome sequence of Sphingomonas kaistensis.</title>
        <authorList>
            <person name="Poletto B.L."/>
            <person name="Silva G."/>
            <person name="Galante D."/>
            <person name="Campos K.R."/>
            <person name="Santos M.B.N."/>
            <person name="Sacchi C.T."/>
        </authorList>
    </citation>
    <scope>NUCLEOTIDE SEQUENCE [LARGE SCALE GENOMIC DNA]</scope>
    <source>
        <strain evidence="3 4">MA4R</strain>
    </source>
</reference>
<evidence type="ECO:0000256" key="1">
    <source>
        <dbReference type="ARBA" id="ARBA00022801"/>
    </source>
</evidence>
<dbReference type="PANTHER" id="PTHR42776:SF27">
    <property type="entry name" value="DIPEPTIDYL PEPTIDASE FAMILY MEMBER 6"/>
    <property type="match status" value="1"/>
</dbReference>
<proteinExistence type="predicted"/>
<evidence type="ECO:0000313" key="4">
    <source>
        <dbReference type="Proteomes" id="UP001382935"/>
    </source>
</evidence>
<dbReference type="PRINTS" id="PR00862">
    <property type="entry name" value="PROLIGOPTASE"/>
</dbReference>
<dbReference type="SUPFAM" id="SSF53474">
    <property type="entry name" value="alpha/beta-Hydrolases"/>
    <property type="match status" value="1"/>
</dbReference>
<dbReference type="EMBL" id="CP145607">
    <property type="protein sequence ID" value="WWM69150.1"/>
    <property type="molecule type" value="Genomic_DNA"/>
</dbReference>
<dbReference type="Gene3D" id="2.120.10.30">
    <property type="entry name" value="TolB, C-terminal domain"/>
    <property type="match status" value="1"/>
</dbReference>
<sequence>MAYLSNESGSPQIWIRDLATGAARQITTLTDPVGSVSWSPTGEQLAYSVLPGGGLNTQIWVMNAAGSGARRLTPGGKENNGFAGWSRDGSAIFVDTNKDNPAARDPALIQVATGAWTKLASDKGLNSIADMRGDRAVVGRLLGRGDTNLYLIDQRTGTETLLTPHEGKAETGWGDLSPDGRTVYVISNVRRDRQAFGTISIGPDGKPGPIRYFAQRTDAVAEGAAMSEDGRKAVLVWNVGGRSELAWFDPKSGRVRPGPKLPFDLVGAGDFTADGRSLALVGSGANRTTDIYLVDTATGGIRRITESRHDGVDLTTLVRPELITYKAHDGLALSGWLYRPRASTGPVPVVFNYHGGPEGQARPSMSPDAQALVATGIAVFAPNVRGSSGFGKTFMAMDDRGKRVDGVRDIKATTDALVAKGIADPTRLGIMGGSYGGYMVMAGLTEYPDMFAAGVNLFGVVNFETFFRESEPWMAAISTTEYGDPATEAAMLRSLSPIHKLDRIKTPLFVLHGANDTNVPVVEAEQIVAAMKARGVPVKYTLFPDEGHGWRKTSNRVRSTTEIVGFFAEHLRAVATTSSAAPR</sequence>
<keyword evidence="4" id="KW-1185">Reference proteome</keyword>
<dbReference type="InterPro" id="IPR029058">
    <property type="entry name" value="AB_hydrolase_fold"/>
</dbReference>
<dbReference type="SUPFAM" id="SSF82171">
    <property type="entry name" value="DPP6 N-terminal domain-like"/>
    <property type="match status" value="1"/>
</dbReference>
<organism evidence="3 4">
    <name type="scientific">Sphingomonas kaistensis</name>
    <dbReference type="NCBI Taxonomy" id="298708"/>
    <lineage>
        <taxon>Bacteria</taxon>
        <taxon>Pseudomonadati</taxon>
        <taxon>Pseudomonadota</taxon>
        <taxon>Alphaproteobacteria</taxon>
        <taxon>Sphingomonadales</taxon>
        <taxon>Sphingomonadaceae</taxon>
        <taxon>Sphingomonas</taxon>
    </lineage>
</organism>
<dbReference type="InterPro" id="IPR001375">
    <property type="entry name" value="Peptidase_S9_cat"/>
</dbReference>
<dbReference type="EC" id="3.4.-.-" evidence="3"/>
<dbReference type="InterPro" id="IPR011042">
    <property type="entry name" value="6-blade_b-propeller_TolB-like"/>
</dbReference>
<keyword evidence="1 3" id="KW-0378">Hydrolase</keyword>
<dbReference type="Gene3D" id="3.40.50.1820">
    <property type="entry name" value="alpha/beta hydrolase"/>
    <property type="match status" value="1"/>
</dbReference>
<dbReference type="Proteomes" id="UP001382935">
    <property type="component" value="Chromosome"/>
</dbReference>
<gene>
    <name evidence="3" type="ORF">V6R86_00140</name>
</gene>
<evidence type="ECO:0000313" key="3">
    <source>
        <dbReference type="EMBL" id="WWM69150.1"/>
    </source>
</evidence>
<dbReference type="PANTHER" id="PTHR42776">
    <property type="entry name" value="SERINE PEPTIDASE S9 FAMILY MEMBER"/>
    <property type="match status" value="1"/>
</dbReference>
<dbReference type="InterPro" id="IPR002470">
    <property type="entry name" value="Peptidase_S9A"/>
</dbReference>
<dbReference type="GO" id="GO:0016787">
    <property type="term" value="F:hydrolase activity"/>
    <property type="evidence" value="ECO:0007669"/>
    <property type="project" value="UniProtKB-KW"/>
</dbReference>
<dbReference type="Pfam" id="PF00326">
    <property type="entry name" value="Peptidase_S9"/>
    <property type="match status" value="1"/>
</dbReference>
<feature type="domain" description="Peptidase S9 prolyl oligopeptidase catalytic" evidence="2">
    <location>
        <begin position="364"/>
        <end position="572"/>
    </location>
</feature>
<protein>
    <submittedName>
        <fullName evidence="3">S9 family peptidase</fullName>
        <ecNumber evidence="3">3.4.-.-</ecNumber>
    </submittedName>
</protein>
<evidence type="ECO:0000259" key="2">
    <source>
        <dbReference type="Pfam" id="PF00326"/>
    </source>
</evidence>
<accession>A0ABZ2FZX5</accession>
<name>A0ABZ2FZX5_9SPHN</name>
<dbReference type="RefSeq" id="WP_338501054.1">
    <property type="nucleotide sequence ID" value="NZ_CP145607.1"/>
</dbReference>